<feature type="region of interest" description="Disordered" evidence="2">
    <location>
        <begin position="168"/>
        <end position="213"/>
    </location>
</feature>
<dbReference type="InterPro" id="IPR005024">
    <property type="entry name" value="Snf7_fam"/>
</dbReference>
<evidence type="ECO:0000256" key="2">
    <source>
        <dbReference type="SAM" id="MobiDB-lite"/>
    </source>
</evidence>
<dbReference type="Gene3D" id="1.10.287.1060">
    <property type="entry name" value="ESAT-6-like"/>
    <property type="match status" value="1"/>
</dbReference>
<reference evidence="3 4" key="1">
    <citation type="journal article" date="2017" name="Nature">
        <title>The Apostasia genome and the evolution of orchids.</title>
        <authorList>
            <person name="Zhang G.Q."/>
            <person name="Liu K.W."/>
            <person name="Li Z."/>
            <person name="Lohaus R."/>
            <person name="Hsiao Y.Y."/>
            <person name="Niu S.C."/>
            <person name="Wang J.Y."/>
            <person name="Lin Y.C."/>
            <person name="Xu Q."/>
            <person name="Chen L.J."/>
            <person name="Yoshida K."/>
            <person name="Fujiwara S."/>
            <person name="Wang Z.W."/>
            <person name="Zhang Y.Q."/>
            <person name="Mitsuda N."/>
            <person name="Wang M."/>
            <person name="Liu G.H."/>
            <person name="Pecoraro L."/>
            <person name="Huang H.X."/>
            <person name="Xiao X.J."/>
            <person name="Lin M."/>
            <person name="Wu X.Y."/>
            <person name="Wu W.L."/>
            <person name="Chen Y.Y."/>
            <person name="Chang S.B."/>
            <person name="Sakamoto S."/>
            <person name="Ohme-Takagi M."/>
            <person name="Yagi M."/>
            <person name="Zeng S.J."/>
            <person name="Shen C.Y."/>
            <person name="Yeh C.M."/>
            <person name="Luo Y.B."/>
            <person name="Tsai W.C."/>
            <person name="Van de Peer Y."/>
            <person name="Liu Z.J."/>
        </authorList>
    </citation>
    <scope>NUCLEOTIDE SEQUENCE [LARGE SCALE GENOMIC DNA]</scope>
    <source>
        <strain evidence="4">cv. Shenzhen</strain>
        <tissue evidence="3">Stem</tissue>
    </source>
</reference>
<dbReference type="PANTHER" id="PTHR22761">
    <property type="entry name" value="CHARGED MULTIVESICULAR BODY PROTEIN"/>
    <property type="match status" value="1"/>
</dbReference>
<dbReference type="EMBL" id="KZ452014">
    <property type="protein sequence ID" value="PKA51168.1"/>
    <property type="molecule type" value="Genomic_DNA"/>
</dbReference>
<dbReference type="GO" id="GO:0000815">
    <property type="term" value="C:ESCRT III complex"/>
    <property type="evidence" value="ECO:0007669"/>
    <property type="project" value="TreeGrafter"/>
</dbReference>
<name>A0A2I0A6L2_9ASPA</name>
<dbReference type="PANTHER" id="PTHR22761:SF56">
    <property type="entry name" value="OS11G0123500 PROTEIN"/>
    <property type="match status" value="1"/>
</dbReference>
<evidence type="ECO:0000256" key="1">
    <source>
        <dbReference type="SAM" id="Coils"/>
    </source>
</evidence>
<dbReference type="GO" id="GO:0005771">
    <property type="term" value="C:multivesicular body"/>
    <property type="evidence" value="ECO:0007669"/>
    <property type="project" value="TreeGrafter"/>
</dbReference>
<dbReference type="Pfam" id="PF03357">
    <property type="entry name" value="Snf7"/>
    <property type="match status" value="1"/>
</dbReference>
<proteinExistence type="predicted"/>
<dbReference type="GO" id="GO:0009898">
    <property type="term" value="C:cytoplasmic side of plasma membrane"/>
    <property type="evidence" value="ECO:0007669"/>
    <property type="project" value="TreeGrafter"/>
</dbReference>
<dbReference type="OrthoDB" id="5592979at2759"/>
<gene>
    <name evidence="3" type="primary">VPS32.1</name>
    <name evidence="3" type="ORF">AXF42_Ash010608</name>
</gene>
<accession>A0A2I0A6L2</accession>
<feature type="coiled-coil region" evidence="1">
    <location>
        <begin position="20"/>
        <end position="47"/>
    </location>
</feature>
<dbReference type="Proteomes" id="UP000236161">
    <property type="component" value="Unassembled WGS sequence"/>
</dbReference>
<sequence>MLKKLVFKQRQKGPSAVSTLERLYETLEMLEKKEHVLQKKINAEVEKAKDYTKLKNKKAAIQCLKKKKLYEAQIEQIGNFQLRVHDQMILVEGAKSTIDTIDAMKTGSAVAKSLQKKLSVDEIDKAMQQVDEQSENMKQIQEALAAPVGSAADFDEDELEAELEDLEEDELKHELLQPPPSVIPVPVSDHSKRRNQQTSIDVDELSVQAEMAM</sequence>
<keyword evidence="1" id="KW-0175">Coiled coil</keyword>
<evidence type="ECO:0000313" key="4">
    <source>
        <dbReference type="Proteomes" id="UP000236161"/>
    </source>
</evidence>
<dbReference type="GO" id="GO:0032511">
    <property type="term" value="P:late endosome to vacuole transport via multivesicular body sorting pathway"/>
    <property type="evidence" value="ECO:0007669"/>
    <property type="project" value="TreeGrafter"/>
</dbReference>
<protein>
    <submittedName>
        <fullName evidence="3">Vacuolar protein sorting-associated protein 32 like 1</fullName>
    </submittedName>
</protein>
<dbReference type="GO" id="GO:0006900">
    <property type="term" value="P:vesicle budding from membrane"/>
    <property type="evidence" value="ECO:0007669"/>
    <property type="project" value="TreeGrafter"/>
</dbReference>
<dbReference type="AlphaFoldDB" id="A0A2I0A6L2"/>
<organism evidence="3 4">
    <name type="scientific">Apostasia shenzhenica</name>
    <dbReference type="NCBI Taxonomy" id="1088818"/>
    <lineage>
        <taxon>Eukaryota</taxon>
        <taxon>Viridiplantae</taxon>
        <taxon>Streptophyta</taxon>
        <taxon>Embryophyta</taxon>
        <taxon>Tracheophyta</taxon>
        <taxon>Spermatophyta</taxon>
        <taxon>Magnoliopsida</taxon>
        <taxon>Liliopsida</taxon>
        <taxon>Asparagales</taxon>
        <taxon>Orchidaceae</taxon>
        <taxon>Apostasioideae</taxon>
        <taxon>Apostasia</taxon>
    </lineage>
</organism>
<evidence type="ECO:0000313" key="3">
    <source>
        <dbReference type="EMBL" id="PKA51168.1"/>
    </source>
</evidence>
<keyword evidence="4" id="KW-1185">Reference proteome</keyword>
<dbReference type="Gene3D" id="6.10.250.1710">
    <property type="match status" value="1"/>
</dbReference>
<dbReference type="STRING" id="1088818.A0A2I0A6L2"/>